<sequence>MTTGRHRKPAAKPSGLRAMAGRLSWGLGDQAVSSLTNFAVGIYVARELGVTAFGVFSLAWVTYGVMLNVSRGLATDPLMVRFSGVDTGVWRAAVARSSATALAVGAVAGLVSVLFGIVVGGSVGPAFVALGVILPPLLLQDSWRFAFFASGEGQKSFVNDALWGVAMIPAMVLAALHGSVVAFLLAWGGAAAVAAGYGYLQTGLRPSLDGVRSWLRDQRDLGPRYLVENVSNSGGSQIRMYGLGAIAGLAAVGTVRGGELLLGPFLAVLMGLAYVAVPEAARVVRRNVRRLTTFCLVLGGSQALAALLWGGALLLVLNDHLGELVLGDVWRTAQAMIIPATLSVFNASFIGGAATGLRALGAARRSMRCQLIASSLYVIGGLSGAAIGGAVGSGWGVACATFAGAFVWWSQLHVAARAHVPVPEESRTP</sequence>
<evidence type="ECO:0000256" key="4">
    <source>
        <dbReference type="ARBA" id="ARBA00022989"/>
    </source>
</evidence>
<evidence type="ECO:0000256" key="5">
    <source>
        <dbReference type="ARBA" id="ARBA00023136"/>
    </source>
</evidence>
<keyword evidence="2" id="KW-1003">Cell membrane</keyword>
<feature type="transmembrane region" description="Helical" evidence="6">
    <location>
        <begin position="369"/>
        <end position="387"/>
    </location>
</feature>
<evidence type="ECO:0000256" key="3">
    <source>
        <dbReference type="ARBA" id="ARBA00022692"/>
    </source>
</evidence>
<feature type="transmembrane region" description="Helical" evidence="6">
    <location>
        <begin position="293"/>
        <end position="317"/>
    </location>
</feature>
<keyword evidence="3 6" id="KW-0812">Transmembrane</keyword>
<dbReference type="PANTHER" id="PTHR30250:SF26">
    <property type="entry name" value="PSMA PROTEIN"/>
    <property type="match status" value="1"/>
</dbReference>
<dbReference type="EMBL" id="BNAU01000003">
    <property type="protein sequence ID" value="GHE97618.1"/>
    <property type="molecule type" value="Genomic_DNA"/>
</dbReference>
<evidence type="ECO:0000256" key="1">
    <source>
        <dbReference type="ARBA" id="ARBA00004651"/>
    </source>
</evidence>
<dbReference type="InterPro" id="IPR050833">
    <property type="entry name" value="Poly_Biosynth_Transport"/>
</dbReference>
<feature type="transmembrane region" description="Helical" evidence="6">
    <location>
        <begin position="99"/>
        <end position="120"/>
    </location>
</feature>
<organism evidence="7 8">
    <name type="scientific">Amycolatopsis deserti</name>
    <dbReference type="NCBI Taxonomy" id="185696"/>
    <lineage>
        <taxon>Bacteria</taxon>
        <taxon>Bacillati</taxon>
        <taxon>Actinomycetota</taxon>
        <taxon>Actinomycetes</taxon>
        <taxon>Pseudonocardiales</taxon>
        <taxon>Pseudonocardiaceae</taxon>
        <taxon>Amycolatopsis</taxon>
    </lineage>
</organism>
<accession>A0ABQ3IZC4</accession>
<feature type="transmembrane region" description="Helical" evidence="6">
    <location>
        <begin position="337"/>
        <end position="357"/>
    </location>
</feature>
<name>A0ABQ3IZC4_9PSEU</name>
<comment type="caution">
    <text evidence="7">The sequence shown here is derived from an EMBL/GenBank/DDBJ whole genome shotgun (WGS) entry which is preliminary data.</text>
</comment>
<evidence type="ECO:0000256" key="2">
    <source>
        <dbReference type="ARBA" id="ARBA00022475"/>
    </source>
</evidence>
<dbReference type="RefSeq" id="WP_191245405.1">
    <property type="nucleotide sequence ID" value="NZ_BNAU01000003.1"/>
</dbReference>
<feature type="transmembrane region" description="Helical" evidence="6">
    <location>
        <begin position="261"/>
        <end position="281"/>
    </location>
</feature>
<keyword evidence="8" id="KW-1185">Reference proteome</keyword>
<dbReference type="Proteomes" id="UP000605897">
    <property type="component" value="Unassembled WGS sequence"/>
</dbReference>
<comment type="subcellular location">
    <subcellularLocation>
        <location evidence="1">Cell membrane</location>
        <topology evidence="1">Multi-pass membrane protein</topology>
    </subcellularLocation>
</comment>
<feature type="transmembrane region" description="Helical" evidence="6">
    <location>
        <begin position="50"/>
        <end position="69"/>
    </location>
</feature>
<gene>
    <name evidence="7" type="ORF">GCM10017786_32960</name>
</gene>
<reference evidence="8" key="1">
    <citation type="journal article" date="2019" name="Int. J. Syst. Evol. Microbiol.">
        <title>The Global Catalogue of Microorganisms (GCM) 10K type strain sequencing project: providing services to taxonomists for standard genome sequencing and annotation.</title>
        <authorList>
            <consortium name="The Broad Institute Genomics Platform"/>
            <consortium name="The Broad Institute Genome Sequencing Center for Infectious Disease"/>
            <person name="Wu L."/>
            <person name="Ma J."/>
        </authorList>
    </citation>
    <scope>NUCLEOTIDE SEQUENCE [LARGE SCALE GENOMIC DNA]</scope>
    <source>
        <strain evidence="8">CGMCC 4.7677</strain>
    </source>
</reference>
<dbReference type="PANTHER" id="PTHR30250">
    <property type="entry name" value="PST FAMILY PREDICTED COLANIC ACID TRANSPORTER"/>
    <property type="match status" value="1"/>
</dbReference>
<keyword evidence="4 6" id="KW-1133">Transmembrane helix</keyword>
<evidence type="ECO:0000256" key="6">
    <source>
        <dbReference type="SAM" id="Phobius"/>
    </source>
</evidence>
<feature type="transmembrane region" description="Helical" evidence="6">
    <location>
        <begin position="126"/>
        <end position="145"/>
    </location>
</feature>
<evidence type="ECO:0008006" key="9">
    <source>
        <dbReference type="Google" id="ProtNLM"/>
    </source>
</evidence>
<evidence type="ECO:0000313" key="8">
    <source>
        <dbReference type="Proteomes" id="UP000605897"/>
    </source>
</evidence>
<feature type="transmembrane region" description="Helical" evidence="6">
    <location>
        <begin position="238"/>
        <end position="255"/>
    </location>
</feature>
<proteinExistence type="predicted"/>
<keyword evidence="5 6" id="KW-0472">Membrane</keyword>
<dbReference type="CDD" id="cd13126">
    <property type="entry name" value="MATE_like_11"/>
    <property type="match status" value="1"/>
</dbReference>
<evidence type="ECO:0000313" key="7">
    <source>
        <dbReference type="EMBL" id="GHE97618.1"/>
    </source>
</evidence>
<protein>
    <recommendedName>
        <fullName evidence="9">O-antigen/teichoic acid export membrane protein</fullName>
    </recommendedName>
</protein>
<feature type="transmembrane region" description="Helical" evidence="6">
    <location>
        <begin position="157"/>
        <end position="176"/>
    </location>
</feature>